<evidence type="ECO:0000256" key="1">
    <source>
        <dbReference type="SAM" id="MobiDB-lite"/>
    </source>
</evidence>
<name>A0A1T3P2R1_9ACTN</name>
<keyword evidence="3" id="KW-1185">Reference proteome</keyword>
<dbReference type="RefSeq" id="WP_078977678.1">
    <property type="nucleotide sequence ID" value="NZ_MWQN01000001.1"/>
</dbReference>
<organism evidence="2 3">
    <name type="scientific">Embleya scabrispora</name>
    <dbReference type="NCBI Taxonomy" id="159449"/>
    <lineage>
        <taxon>Bacteria</taxon>
        <taxon>Bacillati</taxon>
        <taxon>Actinomycetota</taxon>
        <taxon>Actinomycetes</taxon>
        <taxon>Kitasatosporales</taxon>
        <taxon>Streptomycetaceae</taxon>
        <taxon>Embleya</taxon>
    </lineage>
</organism>
<reference evidence="2 3" key="1">
    <citation type="submission" date="2017-03" db="EMBL/GenBank/DDBJ databases">
        <title>Draft genome sequence of Streptomyces scabrisporus NF3, endophyte isolated from Amphipterygium adstringens.</title>
        <authorList>
            <person name="Vazquez M."/>
            <person name="Ceapa C.D."/>
            <person name="Rodriguez Luna D."/>
            <person name="Sanchez Esquivel S."/>
        </authorList>
    </citation>
    <scope>NUCLEOTIDE SEQUENCE [LARGE SCALE GENOMIC DNA]</scope>
    <source>
        <strain evidence="2 3">NF3</strain>
    </source>
</reference>
<sequence length="115" mass="11510">MNTAESNVTGPEPEPEDPGADEPRNDGISLSGGPVTNTGAIVAGGDNRVTVRRTGAVRGTRDAGRGHPLTSTGALVSGSGHELEVEDTGDVEPADAAADPGEGRSPGERSTPDQP</sequence>
<feature type="compositionally biased region" description="Basic and acidic residues" evidence="1">
    <location>
        <begin position="101"/>
        <end position="115"/>
    </location>
</feature>
<dbReference type="AlphaFoldDB" id="A0A1T3P2R1"/>
<evidence type="ECO:0000313" key="3">
    <source>
        <dbReference type="Proteomes" id="UP000190037"/>
    </source>
</evidence>
<gene>
    <name evidence="2" type="ORF">B4N89_22760</name>
</gene>
<feature type="compositionally biased region" description="Acidic residues" evidence="1">
    <location>
        <begin position="84"/>
        <end position="93"/>
    </location>
</feature>
<protein>
    <submittedName>
        <fullName evidence="2">Uncharacterized protein</fullName>
    </submittedName>
</protein>
<accession>A0A1T3P2R1</accession>
<feature type="region of interest" description="Disordered" evidence="1">
    <location>
        <begin position="1"/>
        <end position="115"/>
    </location>
</feature>
<dbReference type="OrthoDB" id="9850684at2"/>
<comment type="caution">
    <text evidence="2">The sequence shown here is derived from an EMBL/GenBank/DDBJ whole genome shotgun (WGS) entry which is preliminary data.</text>
</comment>
<dbReference type="STRING" id="159449.B4N89_22760"/>
<proteinExistence type="predicted"/>
<evidence type="ECO:0000313" key="2">
    <source>
        <dbReference type="EMBL" id="OPC83386.1"/>
    </source>
</evidence>
<dbReference type="EMBL" id="MWQN01000001">
    <property type="protein sequence ID" value="OPC83386.1"/>
    <property type="molecule type" value="Genomic_DNA"/>
</dbReference>
<dbReference type="Proteomes" id="UP000190037">
    <property type="component" value="Unassembled WGS sequence"/>
</dbReference>